<feature type="compositionally biased region" description="Polar residues" evidence="1">
    <location>
        <begin position="195"/>
        <end position="204"/>
    </location>
</feature>
<feature type="chain" id="PRO_5008521410" description="Rhoptry neck protein 4" evidence="2">
    <location>
        <begin position="25"/>
        <end position="796"/>
    </location>
</feature>
<reference evidence="4" key="1">
    <citation type="submission" date="2016-06" db="EMBL/GenBank/DDBJ databases">
        <title>First high quality genome sequence of Plasmodium coatneyi using continuous long reads from single molecule, real-time sequencing.</title>
        <authorList>
            <person name="Chien J.-T."/>
            <person name="Pakala S.B."/>
            <person name="Geraldo J.A."/>
            <person name="Lapp S.A."/>
            <person name="Barnwell J.W."/>
            <person name="Kissinger J.C."/>
            <person name="Galinski M.R."/>
            <person name="Humphrey J.C."/>
        </authorList>
    </citation>
    <scope>NUCLEOTIDE SEQUENCE [LARGE SCALE GENOMIC DNA]</scope>
    <source>
        <strain evidence="4">Hackeri</strain>
    </source>
</reference>
<name>A0A1B1DZF6_9APIC</name>
<evidence type="ECO:0000313" key="3">
    <source>
        <dbReference type="EMBL" id="ANQ08181.1"/>
    </source>
</evidence>
<dbReference type="OrthoDB" id="372438at2759"/>
<dbReference type="GeneID" id="30909206"/>
<feature type="region of interest" description="Disordered" evidence="1">
    <location>
        <begin position="69"/>
        <end position="150"/>
    </location>
</feature>
<feature type="compositionally biased region" description="Basic and acidic residues" evidence="1">
    <location>
        <begin position="259"/>
        <end position="323"/>
    </location>
</feature>
<feature type="signal peptide" evidence="2">
    <location>
        <begin position="1"/>
        <end position="24"/>
    </location>
</feature>
<feature type="compositionally biased region" description="Polar residues" evidence="1">
    <location>
        <begin position="69"/>
        <end position="92"/>
    </location>
</feature>
<organism evidence="3 4">
    <name type="scientific">Plasmodium coatneyi</name>
    <dbReference type="NCBI Taxonomy" id="208452"/>
    <lineage>
        <taxon>Eukaryota</taxon>
        <taxon>Sar</taxon>
        <taxon>Alveolata</taxon>
        <taxon>Apicomplexa</taxon>
        <taxon>Aconoidasida</taxon>
        <taxon>Haemosporida</taxon>
        <taxon>Plasmodiidae</taxon>
        <taxon>Plasmodium</taxon>
    </lineage>
</organism>
<feature type="compositionally biased region" description="Basic and acidic residues" evidence="1">
    <location>
        <begin position="94"/>
        <end position="116"/>
    </location>
</feature>
<evidence type="ECO:0000313" key="4">
    <source>
        <dbReference type="Proteomes" id="UP000092716"/>
    </source>
</evidence>
<keyword evidence="2" id="KW-0732">Signal</keyword>
<dbReference type="RefSeq" id="XP_019914876.1">
    <property type="nucleotide sequence ID" value="XM_020059283.1"/>
</dbReference>
<protein>
    <recommendedName>
        <fullName evidence="5">Rhoptry neck protein 4</fullName>
    </recommendedName>
</protein>
<accession>A0A1B1DZF6</accession>
<proteinExistence type="predicted"/>
<keyword evidence="4" id="KW-1185">Reference proteome</keyword>
<evidence type="ECO:0008006" key="5">
    <source>
        <dbReference type="Google" id="ProtNLM"/>
    </source>
</evidence>
<evidence type="ECO:0000256" key="2">
    <source>
        <dbReference type="SAM" id="SignalP"/>
    </source>
</evidence>
<dbReference type="KEGG" id="pcot:PCOAH_00024780"/>
<dbReference type="Proteomes" id="UP000092716">
    <property type="component" value="Chromosome 9"/>
</dbReference>
<sequence length="796" mass="88150">MSRKRVFLLCIFLAISAIVDEAESFRKPNAATNVSFLEFTEDGHAEEGQAGDHPQGQPSEPIVNTQPLQENVSEAPNHSEESTGGSSQNGNDGSHVEHAQEGGHGENPHEGQHDKGSNGNDANVSASVSTSNGGNAKVDGTAGGHAEEAPNEHAVGNVSIEKNDAHSESTTAGANSHKEEQDLYTYTPSDKEENSSPAMTNMHNTVDLKGGNASESATPSGDKASEQNVPHEVAVKNGEDSSQGPSNVVALPNSHGGHPPHEEHADHGEHAQHGQHTEHAEHAQHEQHDQHGQQAQHGEHTEHAEHTKHGENEEHTQHVEHGEHAEEGENQIYGTIHPEVEASILSSLKEKGIHVSSIERVILEIVESAKEGVKGLLKLRTSKDAGKLLQEAIEKLKINPRHLHMNNNFITLEMYDRILSEIFKILTEMSFYKDGHFYETLGLNKSLLNQSLKEIKIKMLRTIGVPYTKLPPIVKNKKKGDMCAVKNLIISITSKELAQRMAIMFSKWLAPDEYGSVVDLDKSIELNVLCSGAPILVQQWKYYQNMLGFEVGNEHAFLNLIDELLVIDKRHSNNDDYSKVLKKIKKSKAFNYCTKIMRIAGNISSIPFNHENNKTPSYSIVGSLGNLVKAHMGNYYTAIANRINSYFAYAEKRNKKNSSLKVTSVCTLLHLTDMLFYCSDEHLKNILDLNTLKLNILNMQGKRVLQPLVKMNFLSETNNGALKEICEPSNRLVDETLSKLLNLLSTGSHELLAAEVEKRGFDEDYIQEEIKNINESDNNIRDKGEDEVENLIFEDL</sequence>
<dbReference type="AlphaFoldDB" id="A0A1B1DZF6"/>
<gene>
    <name evidence="3" type="ORF">PCOAH_00024780</name>
</gene>
<evidence type="ECO:0000256" key="1">
    <source>
        <dbReference type="SAM" id="MobiDB-lite"/>
    </source>
</evidence>
<feature type="region of interest" description="Disordered" evidence="1">
    <location>
        <begin position="187"/>
        <end position="323"/>
    </location>
</feature>
<dbReference type="EMBL" id="CP016247">
    <property type="protein sequence ID" value="ANQ08181.1"/>
    <property type="molecule type" value="Genomic_DNA"/>
</dbReference>
<feature type="compositionally biased region" description="Polar residues" evidence="1">
    <location>
        <begin position="117"/>
        <end position="134"/>
    </location>
</feature>
<dbReference type="VEuPathDB" id="PlasmoDB:PCOAH_00024780"/>